<proteinExistence type="inferred from homology"/>
<dbReference type="RefSeq" id="WP_382408436.1">
    <property type="nucleotide sequence ID" value="NZ_JBHSGU010000003.1"/>
</dbReference>
<gene>
    <name evidence="2" type="ORF">ACFO4O_10920</name>
</gene>
<sequence length="119" mass="13455">MDYKFYKDVSSNPVAECESEVSAFGDWLSSEIGTCRDTVLNLLKVIAQLQSGQLTSHKLKGNDYTLNLDTEEAELHTHLGFYDEDIELPEGTELDQQTAVGCGLQDLKEMLEQWYAFIQ</sequence>
<comment type="similarity">
    <text evidence="1">Belongs to the UPF0231 family.</text>
</comment>
<name>A0ABV9LWZ5_9ALTE</name>
<protein>
    <submittedName>
        <fullName evidence="2">YacL family protein</fullName>
    </submittedName>
</protein>
<accession>A0ABV9LWZ5</accession>
<dbReference type="Pfam" id="PF06062">
    <property type="entry name" value="UPF0231"/>
    <property type="match status" value="1"/>
</dbReference>
<dbReference type="Proteomes" id="UP001595897">
    <property type="component" value="Unassembled WGS sequence"/>
</dbReference>
<evidence type="ECO:0000256" key="1">
    <source>
        <dbReference type="ARBA" id="ARBA00005367"/>
    </source>
</evidence>
<dbReference type="EMBL" id="JBHSGU010000003">
    <property type="protein sequence ID" value="MFC4700674.1"/>
    <property type="molecule type" value="Genomic_DNA"/>
</dbReference>
<organism evidence="2 3">
    <name type="scientific">Glaciecola siphonariae</name>
    <dbReference type="NCBI Taxonomy" id="521012"/>
    <lineage>
        <taxon>Bacteria</taxon>
        <taxon>Pseudomonadati</taxon>
        <taxon>Pseudomonadota</taxon>
        <taxon>Gammaproteobacteria</taxon>
        <taxon>Alteromonadales</taxon>
        <taxon>Alteromonadaceae</taxon>
        <taxon>Glaciecola</taxon>
    </lineage>
</organism>
<evidence type="ECO:0000313" key="3">
    <source>
        <dbReference type="Proteomes" id="UP001595897"/>
    </source>
</evidence>
<comment type="caution">
    <text evidence="2">The sequence shown here is derived from an EMBL/GenBank/DDBJ whole genome shotgun (WGS) entry which is preliminary data.</text>
</comment>
<dbReference type="InterPro" id="IPR008249">
    <property type="entry name" value="UPF0231"/>
</dbReference>
<reference evidence="3" key="1">
    <citation type="journal article" date="2019" name="Int. J. Syst. Evol. Microbiol.">
        <title>The Global Catalogue of Microorganisms (GCM) 10K type strain sequencing project: providing services to taxonomists for standard genome sequencing and annotation.</title>
        <authorList>
            <consortium name="The Broad Institute Genomics Platform"/>
            <consortium name="The Broad Institute Genome Sequencing Center for Infectious Disease"/>
            <person name="Wu L."/>
            <person name="Ma J."/>
        </authorList>
    </citation>
    <scope>NUCLEOTIDE SEQUENCE [LARGE SCALE GENOMIC DNA]</scope>
    <source>
        <strain evidence="3">KACC 12507</strain>
    </source>
</reference>
<keyword evidence="3" id="KW-1185">Reference proteome</keyword>
<evidence type="ECO:0000313" key="2">
    <source>
        <dbReference type="EMBL" id="MFC4700674.1"/>
    </source>
</evidence>